<reference evidence="13 14" key="1">
    <citation type="submission" date="2019-09" db="EMBL/GenBank/DDBJ databases">
        <authorList>
            <person name="Chandra G."/>
            <person name="Truman W A."/>
        </authorList>
    </citation>
    <scope>NUCLEOTIDE SEQUENCE [LARGE SCALE GENOMIC DNA]</scope>
    <source>
        <strain evidence="13">PS833</strain>
    </source>
</reference>
<evidence type="ECO:0000256" key="10">
    <source>
        <dbReference type="ARBA" id="ARBA00023004"/>
    </source>
</evidence>
<dbReference type="GO" id="GO:0020037">
    <property type="term" value="F:heme binding"/>
    <property type="evidence" value="ECO:0007669"/>
    <property type="project" value="TreeGrafter"/>
</dbReference>
<evidence type="ECO:0000256" key="6">
    <source>
        <dbReference type="ARBA" id="ARBA00022692"/>
    </source>
</evidence>
<evidence type="ECO:0000256" key="12">
    <source>
        <dbReference type="PIRNR" id="PIRNR006446"/>
    </source>
</evidence>
<dbReference type="GO" id="GO:0005886">
    <property type="term" value="C:plasma membrane"/>
    <property type="evidence" value="ECO:0007669"/>
    <property type="project" value="UniProtKB-SubCell"/>
</dbReference>
<keyword evidence="9 12" id="KW-1133">Transmembrane helix</keyword>
<dbReference type="GO" id="GO:0016682">
    <property type="term" value="F:oxidoreductase activity, acting on diphenols and related substances as donors, oxygen as acceptor"/>
    <property type="evidence" value="ECO:0007669"/>
    <property type="project" value="TreeGrafter"/>
</dbReference>
<feature type="transmembrane region" description="Helical" evidence="12">
    <location>
        <begin position="20"/>
        <end position="48"/>
    </location>
</feature>
<feature type="transmembrane region" description="Helical" evidence="12">
    <location>
        <begin position="189"/>
        <end position="213"/>
    </location>
</feature>
<keyword evidence="10 12" id="KW-0408">Iron</keyword>
<keyword evidence="11 12" id="KW-0472">Membrane</keyword>
<proteinExistence type="inferred from homology"/>
<evidence type="ECO:0000256" key="4">
    <source>
        <dbReference type="ARBA" id="ARBA00022475"/>
    </source>
</evidence>
<evidence type="ECO:0000256" key="2">
    <source>
        <dbReference type="ARBA" id="ARBA00009819"/>
    </source>
</evidence>
<dbReference type="GO" id="GO:0070069">
    <property type="term" value="C:cytochrome complex"/>
    <property type="evidence" value="ECO:0007669"/>
    <property type="project" value="UniProtKB-UniRule"/>
</dbReference>
<keyword evidence="7 12" id="KW-0479">Metal-binding</keyword>
<dbReference type="Pfam" id="PF01654">
    <property type="entry name" value="Cyt_bd_oxida_I"/>
    <property type="match status" value="1"/>
</dbReference>
<sequence length="461" mass="51051">MDSMEPVDSALMAARAQFAITISFHIVLAALTIGLANFLMALEALWLWRGRQVYLDVYRYWLKVFALTVAVGTASGLILEYQFGLNWSRLSTLAGDILGPLMFYEVLAAFFLEAGFLGIMLFGLKKVGPRIHFFATCAVALGSLISAFWILSANSWMQTPAGYTLGVDGRFLAEDWWAIIFNPSFPYRLVHMTLAAFLGTATLVAGVSAWQLLQAPRNPRARLQYSMALWALVVLSPLQIVAGHLHGRHSLEVQPQKIAAVEASWTRPAQGEGEPLRLFAIPDMAQRRNHWEVAIPRLGSLYLRHDLSGSIAALDEFPPQDIPPVPVVFFAFRVMVGLGLLMLGQGMASLVLRWRHRLYAARGMQRWAVLMAPAGFLAMLSGWVVTEVGRQPFTVYGLLRTADSLSSVSRQQVLGSTWVILGFYLLIFGVGLWVLLRILREPAHKDEPGPQPTLADETGDS</sequence>
<feature type="transmembrane region" description="Helical" evidence="12">
    <location>
        <begin position="364"/>
        <end position="385"/>
    </location>
</feature>
<feature type="transmembrane region" description="Helical" evidence="12">
    <location>
        <begin position="225"/>
        <end position="245"/>
    </location>
</feature>
<keyword evidence="13" id="KW-0560">Oxidoreductase</keyword>
<dbReference type="GO" id="GO:0009055">
    <property type="term" value="F:electron transfer activity"/>
    <property type="evidence" value="ECO:0007669"/>
    <property type="project" value="UniProtKB-UniRule"/>
</dbReference>
<feature type="transmembrane region" description="Helical" evidence="12">
    <location>
        <begin position="327"/>
        <end position="352"/>
    </location>
</feature>
<feature type="transmembrane region" description="Helical" evidence="12">
    <location>
        <begin position="60"/>
        <end position="81"/>
    </location>
</feature>
<dbReference type="GO" id="GO:0046872">
    <property type="term" value="F:metal ion binding"/>
    <property type="evidence" value="ECO:0007669"/>
    <property type="project" value="UniProtKB-UniRule"/>
</dbReference>
<name>A0A5E7FYQ9_PSEFL</name>
<keyword evidence="3 12" id="KW-0813">Transport</keyword>
<evidence type="ECO:0000256" key="3">
    <source>
        <dbReference type="ARBA" id="ARBA00022448"/>
    </source>
</evidence>
<feature type="transmembrane region" description="Helical" evidence="12">
    <location>
        <begin position="101"/>
        <end position="124"/>
    </location>
</feature>
<protein>
    <submittedName>
        <fullName evidence="13">Cytochrome bd-I ubiquinol oxidase subunit 1</fullName>
        <ecNumber evidence="13">1.10.3.14</ecNumber>
    </submittedName>
</protein>
<evidence type="ECO:0000256" key="11">
    <source>
        <dbReference type="ARBA" id="ARBA00023136"/>
    </source>
</evidence>
<evidence type="ECO:0000313" key="13">
    <source>
        <dbReference type="EMBL" id="VVO43602.1"/>
    </source>
</evidence>
<dbReference type="AlphaFoldDB" id="A0A5E7FYQ9"/>
<dbReference type="EMBL" id="CABVHU010000026">
    <property type="protein sequence ID" value="VVO43602.1"/>
    <property type="molecule type" value="Genomic_DNA"/>
</dbReference>
<gene>
    <name evidence="13" type="primary">cydA_2</name>
    <name evidence="13" type="ORF">PS833_06227</name>
</gene>
<dbReference type="PANTHER" id="PTHR30365">
    <property type="entry name" value="CYTOCHROME D UBIQUINOL OXIDASE"/>
    <property type="match status" value="1"/>
</dbReference>
<comment type="subcellular location">
    <subcellularLocation>
        <location evidence="12">Cell inner membrane</location>
    </subcellularLocation>
    <subcellularLocation>
        <location evidence="1">Cell membrane</location>
        <topology evidence="1">Multi-pass membrane protein</topology>
    </subcellularLocation>
</comment>
<keyword evidence="5 12" id="KW-0349">Heme</keyword>
<dbReference type="GO" id="GO:0019646">
    <property type="term" value="P:aerobic electron transport chain"/>
    <property type="evidence" value="ECO:0007669"/>
    <property type="project" value="InterPro"/>
</dbReference>
<evidence type="ECO:0000256" key="8">
    <source>
        <dbReference type="ARBA" id="ARBA00022982"/>
    </source>
</evidence>
<dbReference type="PIRSF" id="PIRSF006446">
    <property type="entry name" value="Cyt_quinol_oxidase_1"/>
    <property type="match status" value="1"/>
</dbReference>
<feature type="transmembrane region" description="Helical" evidence="12">
    <location>
        <begin position="131"/>
        <end position="151"/>
    </location>
</feature>
<evidence type="ECO:0000256" key="7">
    <source>
        <dbReference type="ARBA" id="ARBA00022723"/>
    </source>
</evidence>
<evidence type="ECO:0000256" key="5">
    <source>
        <dbReference type="ARBA" id="ARBA00022617"/>
    </source>
</evidence>
<evidence type="ECO:0000313" key="14">
    <source>
        <dbReference type="Proteomes" id="UP000409037"/>
    </source>
</evidence>
<feature type="transmembrane region" description="Helical" evidence="12">
    <location>
        <begin position="413"/>
        <end position="436"/>
    </location>
</feature>
<dbReference type="Proteomes" id="UP000409037">
    <property type="component" value="Unassembled WGS sequence"/>
</dbReference>
<comment type="similarity">
    <text evidence="2 12">Belongs to the cytochrome ubiquinol oxidase subunit 1 family.</text>
</comment>
<evidence type="ECO:0000256" key="1">
    <source>
        <dbReference type="ARBA" id="ARBA00004651"/>
    </source>
</evidence>
<keyword evidence="8 12" id="KW-0249">Electron transport</keyword>
<organism evidence="13 14">
    <name type="scientific">Pseudomonas fluorescens</name>
    <dbReference type="NCBI Taxonomy" id="294"/>
    <lineage>
        <taxon>Bacteria</taxon>
        <taxon>Pseudomonadati</taxon>
        <taxon>Pseudomonadota</taxon>
        <taxon>Gammaproteobacteria</taxon>
        <taxon>Pseudomonadales</taxon>
        <taxon>Pseudomonadaceae</taxon>
        <taxon>Pseudomonas</taxon>
    </lineage>
</organism>
<evidence type="ECO:0000256" key="9">
    <source>
        <dbReference type="ARBA" id="ARBA00022989"/>
    </source>
</evidence>
<keyword evidence="6 12" id="KW-0812">Transmembrane</keyword>
<accession>A0A5E7FYQ9</accession>
<keyword evidence="4 12" id="KW-1003">Cell membrane</keyword>
<dbReference type="PANTHER" id="PTHR30365:SF14">
    <property type="entry name" value="CYTOCHROME BD MENAQUINOL OXIDASE SUBUNIT I-RELATED"/>
    <property type="match status" value="1"/>
</dbReference>
<dbReference type="InterPro" id="IPR002585">
    <property type="entry name" value="Cyt-d_ubiquinol_oxidase_su_1"/>
</dbReference>
<dbReference type="EC" id="1.10.3.14" evidence="13"/>